<dbReference type="RefSeq" id="WP_151692680.1">
    <property type="nucleotide sequence ID" value="NZ_BMGX01000002.1"/>
</dbReference>
<accession>A0A6L3ZIZ6</accession>
<organism evidence="1 2">
    <name type="scientific">Phaeocystidibacter marisrubri</name>
    <dbReference type="NCBI Taxonomy" id="1577780"/>
    <lineage>
        <taxon>Bacteria</taxon>
        <taxon>Pseudomonadati</taxon>
        <taxon>Bacteroidota</taxon>
        <taxon>Flavobacteriia</taxon>
        <taxon>Flavobacteriales</taxon>
        <taxon>Phaeocystidibacteraceae</taxon>
        <taxon>Phaeocystidibacter</taxon>
    </lineage>
</organism>
<dbReference type="Proteomes" id="UP000484164">
    <property type="component" value="Unassembled WGS sequence"/>
</dbReference>
<proteinExistence type="predicted"/>
<protein>
    <submittedName>
        <fullName evidence="1">Uncharacterized protein</fullName>
    </submittedName>
</protein>
<evidence type="ECO:0000313" key="1">
    <source>
        <dbReference type="EMBL" id="KAB2817992.1"/>
    </source>
</evidence>
<keyword evidence="2" id="KW-1185">Reference proteome</keyword>
<sequence length="359" mass="40920">MNVLTGGSPLSMLGCVKDGRITDRFIVKQMRCSDLQIEMDTLDFNTYMTGIDSDISYYKEKFMVIENGHAVYVASSDGEVEWSFTEEMLLNNLGVTLSQLGLTEEQVAHNLVDSTLLKTEAKPFTFCAAIGHEHRMRIAGSALVVERDKDSPKTLFLVQKQFILDYDRSNESIKIISLPNSPPGVEDAYYSMYGSKFVSFDSLLVKNATYVNDDAYGLLLMDDAMNVDYRRAPPIRSYRMVNGIRYGEPIMYQYLSGELFVHSPYESRLVSYTGDTLKIDTHTAQEVLGDTALWMEVVIADGDQLIPFYNSEENGLVYFDRMHPVQVSTSRCEYLGKDESYWYFHKYSLSGTVIRYKHH</sequence>
<dbReference type="AlphaFoldDB" id="A0A6L3ZIZ6"/>
<gene>
    <name evidence="1" type="ORF">F8C82_06200</name>
</gene>
<evidence type="ECO:0000313" key="2">
    <source>
        <dbReference type="Proteomes" id="UP000484164"/>
    </source>
</evidence>
<comment type="caution">
    <text evidence="1">The sequence shown here is derived from an EMBL/GenBank/DDBJ whole genome shotgun (WGS) entry which is preliminary data.</text>
</comment>
<reference evidence="1 2" key="1">
    <citation type="submission" date="2019-10" db="EMBL/GenBank/DDBJ databases">
        <title>Genome sequence of Phaeocystidibacter marisrubri JCM30614 (type strain).</title>
        <authorList>
            <person name="Bowman J.P."/>
        </authorList>
    </citation>
    <scope>NUCLEOTIDE SEQUENCE [LARGE SCALE GENOMIC DNA]</scope>
    <source>
        <strain evidence="1 2">JCM 30614</strain>
    </source>
</reference>
<name>A0A6L3ZIZ6_9FLAO</name>
<dbReference type="EMBL" id="WBVQ01000001">
    <property type="protein sequence ID" value="KAB2817992.1"/>
    <property type="molecule type" value="Genomic_DNA"/>
</dbReference>